<comment type="caution">
    <text evidence="1">The sequence shown here is derived from an EMBL/GenBank/DDBJ whole genome shotgun (WGS) entry which is preliminary data.</text>
</comment>
<gene>
    <name evidence="1" type="ORF">JEM65_10030</name>
</gene>
<protein>
    <submittedName>
        <fullName evidence="1">Uncharacterized protein</fullName>
    </submittedName>
</protein>
<dbReference type="RefSeq" id="WP_199599041.1">
    <property type="nucleotide sequence ID" value="NZ_JAEHJZ010000022.1"/>
</dbReference>
<dbReference type="EMBL" id="JAEHJZ010000022">
    <property type="protein sequence ID" value="MBJ7880982.1"/>
    <property type="molecule type" value="Genomic_DNA"/>
</dbReference>
<keyword evidence="2" id="KW-1185">Reference proteome</keyword>
<proteinExistence type="predicted"/>
<evidence type="ECO:0000313" key="1">
    <source>
        <dbReference type="EMBL" id="MBJ7880982.1"/>
    </source>
</evidence>
<sequence>MKNSLLLFFIVAFISCSSDDSSSNNSPYNPPSWIHGTWGLAKTEFSDENPFYKFTSDNVCQLTQVSSLCWKESVMDFPQIHSGSDSSSDTIYESKFVSVGGTTITLNFQKVSSSKILWLNSGSSEIELVKLK</sequence>
<dbReference type="PROSITE" id="PS51257">
    <property type="entry name" value="PROKAR_LIPOPROTEIN"/>
    <property type="match status" value="1"/>
</dbReference>
<accession>A0A934NKJ9</accession>
<dbReference type="Proteomes" id="UP000662373">
    <property type="component" value="Unassembled WGS sequence"/>
</dbReference>
<dbReference type="AlphaFoldDB" id="A0A934NKJ9"/>
<evidence type="ECO:0000313" key="2">
    <source>
        <dbReference type="Proteomes" id="UP000662373"/>
    </source>
</evidence>
<reference evidence="1 2" key="1">
    <citation type="submission" date="2020-09" db="EMBL/GenBank/DDBJ databases">
        <title>Draft genome of Gelidibacter salicanalis PAMC21136.</title>
        <authorList>
            <person name="Park H."/>
        </authorList>
    </citation>
    <scope>NUCLEOTIDE SEQUENCE [LARGE SCALE GENOMIC DNA]</scope>
    <source>
        <strain evidence="1 2">PAMC21136</strain>
    </source>
</reference>
<organism evidence="1 2">
    <name type="scientific">Gelidibacter salicanalis</name>
    <dbReference type="NCBI Taxonomy" id="291193"/>
    <lineage>
        <taxon>Bacteria</taxon>
        <taxon>Pseudomonadati</taxon>
        <taxon>Bacteroidota</taxon>
        <taxon>Flavobacteriia</taxon>
        <taxon>Flavobacteriales</taxon>
        <taxon>Flavobacteriaceae</taxon>
        <taxon>Gelidibacter</taxon>
    </lineage>
</organism>
<name>A0A934NKJ9_9FLAO</name>